<evidence type="ECO:0000256" key="1">
    <source>
        <dbReference type="SAM" id="MobiDB-lite"/>
    </source>
</evidence>
<accession>A0A117DMS2</accession>
<organism evidence="5 6">
    <name type="scientific">Deinococcus grandis</name>
    <dbReference type="NCBI Taxonomy" id="57498"/>
    <lineage>
        <taxon>Bacteria</taxon>
        <taxon>Thermotogati</taxon>
        <taxon>Deinococcota</taxon>
        <taxon>Deinococci</taxon>
        <taxon>Deinococcales</taxon>
        <taxon>Deinococcaceae</taxon>
        <taxon>Deinococcus</taxon>
    </lineage>
</organism>
<gene>
    <name evidence="5" type="ORF">DEIGR_100544</name>
</gene>
<dbReference type="Proteomes" id="UP000056209">
    <property type="component" value="Unassembled WGS sequence"/>
</dbReference>
<evidence type="ECO:0008006" key="7">
    <source>
        <dbReference type="Google" id="ProtNLM"/>
    </source>
</evidence>
<name>A0A117DMS2_9DEIO</name>
<evidence type="ECO:0000313" key="6">
    <source>
        <dbReference type="Proteomes" id="UP000056209"/>
    </source>
</evidence>
<dbReference type="InterPro" id="IPR056639">
    <property type="entry name" value="DUF7737"/>
</dbReference>
<dbReference type="InterPro" id="IPR043782">
    <property type="entry name" value="DUF5724"/>
</dbReference>
<dbReference type="Pfam" id="PF18991">
    <property type="entry name" value="DUF5724"/>
    <property type="match status" value="1"/>
</dbReference>
<feature type="domain" description="DUF4132" evidence="2">
    <location>
        <begin position="1297"/>
        <end position="1467"/>
    </location>
</feature>
<keyword evidence="6" id="KW-1185">Reference proteome</keyword>
<reference evidence="6" key="1">
    <citation type="submission" date="2015-11" db="EMBL/GenBank/DDBJ databases">
        <title>Draft Genome Sequence of the Radioresistant Bacterium Deinococcus grandis, Isolated from Freshwater Fish in Japan.</title>
        <authorList>
            <person name="Satoh K."/>
            <person name="Onodera T."/>
            <person name="Omoso K."/>
            <person name="Takeda-Yano K."/>
            <person name="Katayama T."/>
            <person name="Oono Y."/>
            <person name="Narumi I."/>
        </authorList>
    </citation>
    <scope>NUCLEOTIDE SEQUENCE [LARGE SCALE GENOMIC DNA]</scope>
    <source>
        <strain evidence="6">ATCC 43672</strain>
    </source>
</reference>
<proteinExistence type="predicted"/>
<evidence type="ECO:0000313" key="5">
    <source>
        <dbReference type="EMBL" id="GAQ20517.1"/>
    </source>
</evidence>
<comment type="caution">
    <text evidence="5">The sequence shown here is derived from an EMBL/GenBank/DDBJ whole genome shotgun (WGS) entry which is preliminary data.</text>
</comment>
<dbReference type="EMBL" id="BCMS01000001">
    <property type="protein sequence ID" value="GAQ20517.1"/>
    <property type="molecule type" value="Genomic_DNA"/>
</dbReference>
<dbReference type="Pfam" id="PF13569">
    <property type="entry name" value="DUF4132"/>
    <property type="match status" value="1"/>
</dbReference>
<feature type="domain" description="DUF7737" evidence="4">
    <location>
        <begin position="1559"/>
        <end position="1658"/>
    </location>
</feature>
<dbReference type="Pfam" id="PF24879">
    <property type="entry name" value="DUF7737"/>
    <property type="match status" value="1"/>
</dbReference>
<dbReference type="RefSeq" id="WP_058975053.1">
    <property type="nucleotide sequence ID" value="NZ_BCMS01000001.1"/>
</dbReference>
<evidence type="ECO:0000259" key="3">
    <source>
        <dbReference type="Pfam" id="PF18991"/>
    </source>
</evidence>
<dbReference type="InterPro" id="IPR025406">
    <property type="entry name" value="DUF4132"/>
</dbReference>
<evidence type="ECO:0000259" key="4">
    <source>
        <dbReference type="Pfam" id="PF24879"/>
    </source>
</evidence>
<feature type="region of interest" description="Disordered" evidence="1">
    <location>
        <begin position="585"/>
        <end position="604"/>
    </location>
</feature>
<protein>
    <recommendedName>
        <fullName evidence="7">DUF4132 domain-containing protein</fullName>
    </recommendedName>
</protein>
<feature type="domain" description="DUF5724" evidence="3">
    <location>
        <begin position="58"/>
        <end position="1259"/>
    </location>
</feature>
<sequence>MDIQDHLRTFQQPWKPGFDTRVAALPAPWATLIGAHVKGGRDHQERQRLQDELTDALHASTPADREALAAALFPQFPALAARTLDALLTRHPYPLGYARRAFRAPGHRLAAAHAAHWLWQAWHTTRDYPQPASWFAVHAGLLNPWESQGLGLLLGQAISDGDEEVYQILRDTAGTQHPVARMGRHVPLALLSSTREDAWTLAEGLLLAAQRQEGLRQVILETVDEASADAFTRTLRLILGEDLLRFAATLRAACVWFGLNYDVTDLKVVRAHLTRALTFLEEPEAAREAVQGGEGVDAYLALFTLGMCDAVQAAELARTVLTDTDPARRMAAAQFLTAAELLTDDDRRALLTDADLRVAVLAGSAVNRWGSQPHLFTFEEFEAYALRLPDSARHDPLLFPWLGHVPAHADALDALPALRGERPFTALTPHLGGLSVYGKTSLLRSLKDHAAANPLDAPTRALLLTLLQDRNSSVSQEAVTVMAHFTPDPTEVEAVHGLLKRKSADLRRGLIRLLASDPAQAQRSAAALLSGPNTDQRQAGLQLLIETGGTPPADFGAKNVTEATLLARLTDPGTQLTLEDGLGLFDPARLTRPQAPQPRERDYPADVTRGAALLRDLDALLVAHRETPLTGPGWDGQETVLLGNVRPWQLRPGRDGQPMPLWDVWTGWWQGRPDAQDGDLTRLHWALNHFVNRTQTTDAELQDELDGNGAQPAAPDTAAPDTAELDAAELDTAELDTAVLDLLGLDQEGLDDLLADADADDLAEHQAARSAAEIRQDLLRRTLHRTLGPLVTLRLEHPDLARVIVDALHGAYATPLDTDLALDAWETALAYLPRDVQMQTDPLRSWWQEDPRDLLNPVMPQGDWRAWTPAQQRRFWNLHLHRGAGYPNLPRQRVNTPLLLHASAQGWATTDDLLDMLIGPRPERGRYSYGNDFSDLSQYTRRTLKPEWPTHPDWEAAVNRVRDRVLEVELARGDLETPATAPALALRSVHGADLALRLLAGLGKNPLKRGYQGHNESRDVTFSHLIRVAFPQPGDTPESFRVQATALGLPDTRLLDLAMFAPQWAPLVAGALGWRGLKDGVYWLHAHTRDSNWSVPQEVRDAWEAEIGERTPLSPADLTEGAVDVAWFRQTFKALGGARFSALLDAAKYASSSGGHKRAETYARAILGELKEDDLTTRITEKRNQDAVRALGLLPLARARGKAARELEGRYRLISDFRVGARQFGAQRQASERRAADIGLLNLARSAGYADPQRLMWAMEARTAPDWTAAVTEGDLRVGIHLGPDGEASLTVTRGDRVLKALPPALKKRPDVQALQAAAKELSATRKRMRAALEETMIRGDHLQPQELTELAAHPVIAPMLRSLVWVMNETHLGWWTGDTLDTPGGPQSIGEHALRLAHPHDLFTSGHWPTFQAQVMDRHVTQPFKQVFREYYPLTAPERDARRVTRYADQHVQPGKAAALLKTRGWITVPEEGVRKTWHAEGINVWLDTSVGSGTPNEVEGTPVNAAYFIRRDATEPLPLSEVPPRLLSETLRDLDLIVSVAHVGGVDPEATQSTTGMRAALLRETLRLLKLTNVRIQNDHALIEGHHARYTLHLGSGTVHRQPGGYLCIIPVHNGHQGRLFLPFADPDPRTAEVISKALLLAQDRQIQDPTILEQLR</sequence>
<evidence type="ECO:0000259" key="2">
    <source>
        <dbReference type="Pfam" id="PF13569"/>
    </source>
</evidence>